<comment type="catalytic activity">
    <reaction evidence="1">
        <text>Release of an N-terminal amino acid, Xaa-|-Yaa-, in which Xaa is preferably Leu, but may be other amino acids including Pro although not Arg or Lys, and Yaa may be Pro. Amino acid amides and methyl esters are also readily hydrolyzed, but rates on arylamides are exceedingly low.</text>
        <dbReference type="EC" id="3.4.11.1"/>
    </reaction>
</comment>
<proteinExistence type="inferred from homology"/>
<evidence type="ECO:0000256" key="1">
    <source>
        <dbReference type="ARBA" id="ARBA00000135"/>
    </source>
</evidence>
<feature type="domain" description="Cytosol aminopeptidase" evidence="10">
    <location>
        <begin position="456"/>
        <end position="463"/>
    </location>
</feature>
<dbReference type="InterPro" id="IPR043472">
    <property type="entry name" value="Macro_dom-like"/>
</dbReference>
<dbReference type="FunCoup" id="A0A6I9RMC2">
    <property type="interactions" value="2152"/>
</dbReference>
<keyword evidence="8" id="KW-0378">Hydrolase</keyword>
<evidence type="ECO:0000256" key="6">
    <source>
        <dbReference type="ARBA" id="ARBA00022670"/>
    </source>
</evidence>
<dbReference type="AlphaFoldDB" id="A0A6I9RMC2"/>
<dbReference type="Proteomes" id="UP000504607">
    <property type="component" value="Chromosome 8"/>
</dbReference>
<comment type="catalytic activity">
    <reaction evidence="2">
        <text>Release of N-terminal proline from a peptide.</text>
        <dbReference type="EC" id="3.4.11.5"/>
    </reaction>
</comment>
<dbReference type="PANTHER" id="PTHR11963">
    <property type="entry name" value="LEUCINE AMINOPEPTIDASE-RELATED"/>
    <property type="match status" value="1"/>
</dbReference>
<evidence type="ECO:0000313" key="11">
    <source>
        <dbReference type="Proteomes" id="UP000504607"/>
    </source>
</evidence>
<dbReference type="GO" id="GO:0030145">
    <property type="term" value="F:manganese ion binding"/>
    <property type="evidence" value="ECO:0007669"/>
    <property type="project" value="InterPro"/>
</dbReference>
<dbReference type="HAMAP" id="MF_00181">
    <property type="entry name" value="Cytosol_peptidase_M17"/>
    <property type="match status" value="1"/>
</dbReference>
<dbReference type="NCBIfam" id="NF002076">
    <property type="entry name" value="PRK00913.2-3"/>
    <property type="match status" value="1"/>
</dbReference>
<keyword evidence="7" id="KW-0479">Metal-binding</keyword>
<dbReference type="SUPFAM" id="SSF52949">
    <property type="entry name" value="Macro domain-like"/>
    <property type="match status" value="1"/>
</dbReference>
<dbReference type="Pfam" id="PF00883">
    <property type="entry name" value="Peptidase_M17"/>
    <property type="match status" value="1"/>
</dbReference>
<evidence type="ECO:0000256" key="3">
    <source>
        <dbReference type="ARBA" id="ARBA00009528"/>
    </source>
</evidence>
<keyword evidence="6" id="KW-0645">Protease</keyword>
<evidence type="ECO:0000256" key="9">
    <source>
        <dbReference type="ARBA" id="ARBA00049972"/>
    </source>
</evidence>
<evidence type="ECO:0000256" key="5">
    <source>
        <dbReference type="ARBA" id="ARBA00022438"/>
    </source>
</evidence>
<dbReference type="FunFam" id="3.40.630.10:FF:000033">
    <property type="entry name" value="M17 leucyl aminopeptidase"/>
    <property type="match status" value="1"/>
</dbReference>
<accession>A0A6I9RMC2</accession>
<comment type="similarity">
    <text evidence="3">Belongs to the peptidase M17 family.</text>
</comment>
<dbReference type="SUPFAM" id="SSF53187">
    <property type="entry name" value="Zn-dependent exopeptidases"/>
    <property type="match status" value="1"/>
</dbReference>
<comment type="function">
    <text evidence="9">Presumably involved in the processing and regular turnover of intracellular proteins. Catalyzes the removal of unsubstituted N-terminal amino acids from various peptides.</text>
</comment>
<evidence type="ECO:0000256" key="2">
    <source>
        <dbReference type="ARBA" id="ARBA00001585"/>
    </source>
</evidence>
<dbReference type="GeneID" id="105050732"/>
<dbReference type="GO" id="GO:0006508">
    <property type="term" value="P:proteolysis"/>
    <property type="evidence" value="ECO:0007669"/>
    <property type="project" value="UniProtKB-KW"/>
</dbReference>
<dbReference type="PROSITE" id="PS00631">
    <property type="entry name" value="CYTOSOL_AP"/>
    <property type="match status" value="1"/>
</dbReference>
<evidence type="ECO:0000313" key="12">
    <source>
        <dbReference type="RefSeq" id="XP_010929163.1"/>
    </source>
</evidence>
<dbReference type="RefSeq" id="XP_010929163.1">
    <property type="nucleotide sequence ID" value="XM_010930861.3"/>
</dbReference>
<dbReference type="PANTHER" id="PTHR11963:SF23">
    <property type="entry name" value="CYTOSOL AMINOPEPTIDASE"/>
    <property type="match status" value="1"/>
</dbReference>
<dbReference type="InterPro" id="IPR011356">
    <property type="entry name" value="Leucine_aapep/pepB"/>
</dbReference>
<name>A0A6I9RMC2_ELAGV</name>
<dbReference type="Pfam" id="PF02789">
    <property type="entry name" value="Peptidase_M17_N"/>
    <property type="match status" value="1"/>
</dbReference>
<dbReference type="InParanoid" id="A0A6I9RMC2"/>
<sequence length="604" mass="63682">MPSLDAFDRLLNSGYPGPATMAAAVAATAAAVLASRFSTLFHSSSYYFSSSIYFAGFRRPLSLSFRRRSGQSFRMGHVTAATRATLGLTKPAVVEIPQITFAAKEIDFAEWKGDILAVAVSEKDMSKDSNSTFENSILKRLDEKLGGLLAEASVEEDFTGKAGQSTVLRLPGLGFKRIGLVGLGQCSPSSTTTAYRSIGESIAVVAKAAQASNAAVVLASCNEISEEFKLNTASAIASGTVLGVYEDNRFKSDSKKTHLKAVDIIGLGSGPELDRKLKYASDVCSGVIFGKELVNAPANVLTPGVLAEEASKVASSYSDVLTATILDAEQCTELKMGSYLGVAAASSNPPHFIHLCYKPPDGDVKRKLAIVGKGLTFDSGGYNIKTGPGCSIELMKFDMGGSAATFGAAKAIAQIKPPGVEVHFIVAACENMISGTGMRPGDIVTASNGKTIEVNNTDAEGRLTLADALVYACNQGVEKIVDLATLTGACIVALGPSIAGFFTPSDDLAKEIVAASEITGEKFWRMPLEESYWESMKSGVADMVNTGGRQGGAITAALFLKQFVEEKVQWLHIDMAGPVWNDKKRAATGFGVSTLVEWVLKNSS</sequence>
<evidence type="ECO:0000256" key="4">
    <source>
        <dbReference type="ARBA" id="ARBA00011867"/>
    </source>
</evidence>
<evidence type="ECO:0000259" key="10">
    <source>
        <dbReference type="PROSITE" id="PS00631"/>
    </source>
</evidence>
<gene>
    <name evidence="12" type="primary">LOC105050732</name>
</gene>
<dbReference type="Gene3D" id="3.40.630.10">
    <property type="entry name" value="Zn peptidases"/>
    <property type="match status" value="1"/>
</dbReference>
<dbReference type="KEGG" id="egu:105050732"/>
<keyword evidence="11" id="KW-1185">Reference proteome</keyword>
<dbReference type="GO" id="GO:0005737">
    <property type="term" value="C:cytoplasm"/>
    <property type="evidence" value="ECO:0007669"/>
    <property type="project" value="InterPro"/>
</dbReference>
<organism evidence="11 12">
    <name type="scientific">Elaeis guineensis var. tenera</name>
    <name type="common">Oil palm</name>
    <dbReference type="NCBI Taxonomy" id="51953"/>
    <lineage>
        <taxon>Eukaryota</taxon>
        <taxon>Viridiplantae</taxon>
        <taxon>Streptophyta</taxon>
        <taxon>Embryophyta</taxon>
        <taxon>Tracheophyta</taxon>
        <taxon>Spermatophyta</taxon>
        <taxon>Magnoliopsida</taxon>
        <taxon>Liliopsida</taxon>
        <taxon>Arecaceae</taxon>
        <taxon>Arecoideae</taxon>
        <taxon>Cocoseae</taxon>
        <taxon>Elaeidinae</taxon>
        <taxon>Elaeis</taxon>
    </lineage>
</organism>
<dbReference type="OrthoDB" id="412814at2759"/>
<reference evidence="12" key="1">
    <citation type="submission" date="2025-08" db="UniProtKB">
        <authorList>
            <consortium name="RefSeq"/>
        </authorList>
    </citation>
    <scope>IDENTIFICATION</scope>
</reference>
<dbReference type="InterPro" id="IPR008283">
    <property type="entry name" value="Peptidase_M17_N"/>
</dbReference>
<keyword evidence="5 12" id="KW-0031">Aminopeptidase</keyword>
<evidence type="ECO:0000256" key="7">
    <source>
        <dbReference type="ARBA" id="ARBA00022723"/>
    </source>
</evidence>
<evidence type="ECO:0000256" key="8">
    <source>
        <dbReference type="ARBA" id="ARBA00022801"/>
    </source>
</evidence>
<dbReference type="InterPro" id="IPR023042">
    <property type="entry name" value="Peptidase_M17_leu_NH2_pept"/>
</dbReference>
<dbReference type="PRINTS" id="PR00481">
    <property type="entry name" value="LAMNOPPTDASE"/>
</dbReference>
<protein>
    <submittedName>
        <fullName evidence="12">Leucine aminopeptidase 1</fullName>
    </submittedName>
</protein>
<dbReference type="GO" id="GO:0070006">
    <property type="term" value="F:metalloaminopeptidase activity"/>
    <property type="evidence" value="ECO:0007669"/>
    <property type="project" value="InterPro"/>
</dbReference>
<dbReference type="InterPro" id="IPR000819">
    <property type="entry name" value="Peptidase_M17_C"/>
</dbReference>
<dbReference type="CDD" id="cd00433">
    <property type="entry name" value="Peptidase_M17"/>
    <property type="match status" value="1"/>
</dbReference>
<comment type="subunit">
    <text evidence="4">Homohexamer (dimer of homotrimers).</text>
</comment>
<dbReference type="Gene3D" id="3.40.220.10">
    <property type="entry name" value="Leucine Aminopeptidase, subunit E, domain 1"/>
    <property type="match status" value="1"/>
</dbReference>